<reference evidence="1 2" key="1">
    <citation type="submission" date="2017-10" db="EMBL/GenBank/DDBJ databases">
        <authorList>
            <person name="Banno H."/>
            <person name="Chua N.-H."/>
        </authorList>
    </citation>
    <scope>NUCLEOTIDE SEQUENCE [LARGE SCALE GENOMIC DNA]</scope>
    <source>
        <strain evidence="1">Vibrio tapetis CECT4600</strain>
    </source>
</reference>
<organism evidence="1 2">
    <name type="scientific">Vibrio tapetis subsp. tapetis</name>
    <dbReference type="NCBI Taxonomy" id="1671868"/>
    <lineage>
        <taxon>Bacteria</taxon>
        <taxon>Pseudomonadati</taxon>
        <taxon>Pseudomonadota</taxon>
        <taxon>Gammaproteobacteria</taxon>
        <taxon>Vibrionales</taxon>
        <taxon>Vibrionaceae</taxon>
        <taxon>Vibrio</taxon>
    </lineage>
</organism>
<protein>
    <recommendedName>
        <fullName evidence="3">Transcriptional regulator</fullName>
    </recommendedName>
</protein>
<dbReference type="OrthoDB" id="5916324at2"/>
<dbReference type="AlphaFoldDB" id="A0A2N8ZBU4"/>
<gene>
    <name evidence="1" type="ORF">VTAP4600_A1393</name>
</gene>
<sequence>MMTLQTWQSHVSQWYESGQLHKIDNLIPLVHSPPEEIWGPSITDAQSKAIACWLDGCLRINRHYVHAGEAQKAYSYLNFAYAKLQSVSCHPLSEIDLKSWALKRLEHLIVLILEQCSQQGWQQELHQQIESHVQFMAKHNELTVEHEVQTKKAAI</sequence>
<dbReference type="RefSeq" id="WP_102522044.1">
    <property type="nucleotide sequence ID" value="NZ_LT960611.1"/>
</dbReference>
<name>A0A2N8ZBU4_9VIBR</name>
<keyword evidence="2" id="KW-1185">Reference proteome</keyword>
<proteinExistence type="predicted"/>
<dbReference type="KEGG" id="vta:A1393"/>
<evidence type="ECO:0000313" key="2">
    <source>
        <dbReference type="Proteomes" id="UP000235828"/>
    </source>
</evidence>
<dbReference type="Proteomes" id="UP000235828">
    <property type="component" value="Chromosome A"/>
</dbReference>
<accession>A0A2N8ZBU4</accession>
<evidence type="ECO:0008006" key="3">
    <source>
        <dbReference type="Google" id="ProtNLM"/>
    </source>
</evidence>
<evidence type="ECO:0000313" key="1">
    <source>
        <dbReference type="EMBL" id="SON49372.1"/>
    </source>
</evidence>
<dbReference type="EMBL" id="LT960611">
    <property type="protein sequence ID" value="SON49372.1"/>
    <property type="molecule type" value="Genomic_DNA"/>
</dbReference>